<keyword evidence="4" id="KW-1185">Reference proteome</keyword>
<organism evidence="3 4">
    <name type="scientific">Echinicola pacifica</name>
    <dbReference type="NCBI Taxonomy" id="346377"/>
    <lineage>
        <taxon>Bacteria</taxon>
        <taxon>Pseudomonadati</taxon>
        <taxon>Bacteroidota</taxon>
        <taxon>Cytophagia</taxon>
        <taxon>Cytophagales</taxon>
        <taxon>Cyclobacteriaceae</taxon>
        <taxon>Echinicola</taxon>
    </lineage>
</organism>
<feature type="chain" id="PRO_5037242199" evidence="1">
    <location>
        <begin position="20"/>
        <end position="256"/>
    </location>
</feature>
<feature type="signal peptide" evidence="1">
    <location>
        <begin position="1"/>
        <end position="19"/>
    </location>
</feature>
<accession>A0A918Q9Q8</accession>
<keyword evidence="3" id="KW-0378">Hydrolase</keyword>
<name>A0A918Q9Q8_9BACT</name>
<dbReference type="Pfam" id="PF06439">
    <property type="entry name" value="3keto-disac_hyd"/>
    <property type="match status" value="1"/>
</dbReference>
<dbReference type="Proteomes" id="UP000619457">
    <property type="component" value="Unassembled WGS sequence"/>
</dbReference>
<proteinExistence type="predicted"/>
<feature type="domain" description="3-keto-alpha-glucoside-1,2-lyase/3-keto-2-hydroxy-glucal hydratase" evidence="2">
    <location>
        <begin position="53"/>
        <end position="254"/>
    </location>
</feature>
<evidence type="ECO:0000313" key="4">
    <source>
        <dbReference type="Proteomes" id="UP000619457"/>
    </source>
</evidence>
<evidence type="ECO:0000313" key="3">
    <source>
        <dbReference type="EMBL" id="GGZ38418.1"/>
    </source>
</evidence>
<dbReference type="AlphaFoldDB" id="A0A918Q9Q8"/>
<dbReference type="GO" id="GO:0016787">
    <property type="term" value="F:hydrolase activity"/>
    <property type="evidence" value="ECO:0007669"/>
    <property type="project" value="UniProtKB-KW"/>
</dbReference>
<dbReference type="Gene3D" id="2.60.120.560">
    <property type="entry name" value="Exo-inulinase, domain 1"/>
    <property type="match status" value="1"/>
</dbReference>
<sequence>MKKRTLSVFAIAAIMAACSGGKQESAEVVTEQPAETQNVSKENSLSAAEKDAGWQLLFDGKKADGWRGYNQGELPSGWIIEDEMFVALGKGGDIGGDVVYGTEEFGEFELQLDWKIAEGGNSGIFYHIVDEDKHDAPYYTAPEYQVIDQIGFPEKLEMWQSIGADYGMYTPDFEGAVKPAGEWNTTRIVFTEDQAEYYLNGKKTVSFDPWSADWEKRKTEGKWKDFPDYGVAKQGYIGLQDHGAKTWYKNIKIRKL</sequence>
<dbReference type="InterPro" id="IPR010496">
    <property type="entry name" value="AL/BT2_dom"/>
</dbReference>
<dbReference type="PROSITE" id="PS51257">
    <property type="entry name" value="PROKAR_LIPOPROTEIN"/>
    <property type="match status" value="1"/>
</dbReference>
<comment type="caution">
    <text evidence="3">The sequence shown here is derived from an EMBL/GenBank/DDBJ whole genome shotgun (WGS) entry which is preliminary data.</text>
</comment>
<gene>
    <name evidence="3" type="ORF">GCM10007049_34440</name>
</gene>
<dbReference type="EMBL" id="BMWX01000008">
    <property type="protein sequence ID" value="GGZ38418.1"/>
    <property type="molecule type" value="Genomic_DNA"/>
</dbReference>
<evidence type="ECO:0000256" key="1">
    <source>
        <dbReference type="SAM" id="SignalP"/>
    </source>
</evidence>
<keyword evidence="1" id="KW-0732">Signal</keyword>
<protein>
    <submittedName>
        <fullName evidence="3">Glycosyl hydrolase</fullName>
    </submittedName>
</protein>
<reference evidence="3" key="2">
    <citation type="submission" date="2020-09" db="EMBL/GenBank/DDBJ databases">
        <authorList>
            <person name="Sun Q."/>
            <person name="Kim S."/>
        </authorList>
    </citation>
    <scope>NUCLEOTIDE SEQUENCE</scope>
    <source>
        <strain evidence="3">KCTC 12368</strain>
    </source>
</reference>
<evidence type="ECO:0000259" key="2">
    <source>
        <dbReference type="Pfam" id="PF06439"/>
    </source>
</evidence>
<dbReference type="RefSeq" id="WP_026235752.1">
    <property type="nucleotide sequence ID" value="NZ_BMWX01000008.1"/>
</dbReference>
<reference evidence="3" key="1">
    <citation type="journal article" date="2014" name="Int. J. Syst. Evol. Microbiol.">
        <title>Complete genome sequence of Corynebacterium casei LMG S-19264T (=DSM 44701T), isolated from a smear-ripened cheese.</title>
        <authorList>
            <consortium name="US DOE Joint Genome Institute (JGI-PGF)"/>
            <person name="Walter F."/>
            <person name="Albersmeier A."/>
            <person name="Kalinowski J."/>
            <person name="Ruckert C."/>
        </authorList>
    </citation>
    <scope>NUCLEOTIDE SEQUENCE</scope>
    <source>
        <strain evidence="3">KCTC 12368</strain>
    </source>
</reference>